<sequence length="679" mass="74032">MLPFHQQSSDPNPEVTETPDGSAGPANTATHKRPSLRILNEGPTTLEEDLFHGPSLRCLGIGVGPHEYEVIHSAPGLDLEPIFEGSHRPEVSREAIPSSVPLAFSNVPPPQSMSLSELSDTGRSLSLPTDGLSSTMPSQYHEIVDSETQGTQSTSDGGVLGPILRNLEFSWENSGLLFGGEPFDVSRAAATQSCKSSFNSKSRSTTPSPSHPGSQGRLFEGREPHHAFVSGEGLLGIGGSTESWVASGLADRLEIASPAFSVSSTASRSESISERDLSIQAPVSIQAAIAQDQDIDRIAGLLLDDYVRSYAPQRTRKRNTRNRGAHQVGCDPGKKADTNSNSAKRTRRRPSRKTVNGSRDSEDEDSRDGVQCSVGTTRFKDSRRLACPFLKWNTAWYKETCWVKLTRMSLVKDHLRKKHYKPYCARCYMKDHTPDHLCIPKPSAPVSLITLDKLKAINERTARNGTLEEKWQRLYAVLFPDEPVCVDPFLSDHASQMMQNAEHYYEFGGGRERLLDGLKDLGSQGLELRDQGLVEVCKFIYERWLSQVLIMCTSGGEAHSTDGVLGELPRDDDQAGEPAYPDLVLDPNAVDPNSPALGLNGNFALMPEALSIAGVNGWEPENIAGTEEVGHTGLENDTLGAPMNSFGLRTVDEFSRLLLSGEDEAYETGYAGASLGWNI</sequence>
<dbReference type="PANTHER" id="PTHR38166:SF1">
    <property type="entry name" value="C2H2-TYPE DOMAIN-CONTAINING PROTEIN"/>
    <property type="match status" value="1"/>
</dbReference>
<proteinExistence type="predicted"/>
<evidence type="ECO:0000313" key="3">
    <source>
        <dbReference type="Proteomes" id="UP001498476"/>
    </source>
</evidence>
<name>A0ABR1HJ22_9HYPO</name>
<feature type="region of interest" description="Disordered" evidence="1">
    <location>
        <begin position="196"/>
        <end position="219"/>
    </location>
</feature>
<evidence type="ECO:0000313" key="2">
    <source>
        <dbReference type="EMBL" id="KAK7421193.1"/>
    </source>
</evidence>
<dbReference type="EMBL" id="JAZAVJ010000024">
    <property type="protein sequence ID" value="KAK7421193.1"/>
    <property type="molecule type" value="Genomic_DNA"/>
</dbReference>
<gene>
    <name evidence="2" type="ORF">QQX98_002323</name>
</gene>
<keyword evidence="3" id="KW-1185">Reference proteome</keyword>
<feature type="region of interest" description="Disordered" evidence="1">
    <location>
        <begin position="1"/>
        <end position="41"/>
    </location>
</feature>
<feature type="compositionally biased region" description="Low complexity" evidence="1">
    <location>
        <begin position="196"/>
        <end position="208"/>
    </location>
</feature>
<reference evidence="2 3" key="1">
    <citation type="journal article" date="2025" name="Microbiol. Resour. Announc.">
        <title>Draft genome sequences for Neonectria magnoliae and Neonectria punicea, canker pathogens of Liriodendron tulipifera and Acer saccharum in West Virginia.</title>
        <authorList>
            <person name="Petronek H.M."/>
            <person name="Kasson M.T."/>
            <person name="Metheny A.M."/>
            <person name="Stauder C.M."/>
            <person name="Lovett B."/>
            <person name="Lynch S.C."/>
            <person name="Garnas J.R."/>
            <person name="Kasson L.R."/>
            <person name="Stajich J.E."/>
        </authorList>
    </citation>
    <scope>NUCLEOTIDE SEQUENCE [LARGE SCALE GENOMIC DNA]</scope>
    <source>
        <strain evidence="2 3">NRRL 64653</strain>
    </source>
</reference>
<dbReference type="PANTHER" id="PTHR38166">
    <property type="entry name" value="C2H2-TYPE DOMAIN-CONTAINING PROTEIN-RELATED"/>
    <property type="match status" value="1"/>
</dbReference>
<feature type="region of interest" description="Disordered" evidence="1">
    <location>
        <begin position="313"/>
        <end position="372"/>
    </location>
</feature>
<protein>
    <recommendedName>
        <fullName evidence="4">C2H2-type domain-containing protein</fullName>
    </recommendedName>
</protein>
<feature type="compositionally biased region" description="Basic residues" evidence="1">
    <location>
        <begin position="314"/>
        <end position="324"/>
    </location>
</feature>
<organism evidence="2 3">
    <name type="scientific">Neonectria punicea</name>
    <dbReference type="NCBI Taxonomy" id="979145"/>
    <lineage>
        <taxon>Eukaryota</taxon>
        <taxon>Fungi</taxon>
        <taxon>Dikarya</taxon>
        <taxon>Ascomycota</taxon>
        <taxon>Pezizomycotina</taxon>
        <taxon>Sordariomycetes</taxon>
        <taxon>Hypocreomycetidae</taxon>
        <taxon>Hypocreales</taxon>
        <taxon>Nectriaceae</taxon>
        <taxon>Neonectria</taxon>
    </lineage>
</organism>
<comment type="caution">
    <text evidence="2">The sequence shown here is derived from an EMBL/GenBank/DDBJ whole genome shotgun (WGS) entry which is preliminary data.</text>
</comment>
<accession>A0ABR1HJ22</accession>
<feature type="compositionally biased region" description="Polar residues" evidence="1">
    <location>
        <begin position="1"/>
        <end position="11"/>
    </location>
</feature>
<evidence type="ECO:0000256" key="1">
    <source>
        <dbReference type="SAM" id="MobiDB-lite"/>
    </source>
</evidence>
<dbReference type="Proteomes" id="UP001498476">
    <property type="component" value="Unassembled WGS sequence"/>
</dbReference>
<evidence type="ECO:0008006" key="4">
    <source>
        <dbReference type="Google" id="ProtNLM"/>
    </source>
</evidence>